<dbReference type="AlphaFoldDB" id="A0A413SPA6"/>
<accession>A0A413SPA6</accession>
<sequence>MLDIAASNSIVADNINQIIKERNLKQSAIACKAGFTPQEFNAMLKGRRLMRAVDIASILDVLSVDANELFKKGDD</sequence>
<evidence type="ECO:0000313" key="3">
    <source>
        <dbReference type="Proteomes" id="UP000284465"/>
    </source>
</evidence>
<organism evidence="2 3">
    <name type="scientific">Roseburia intestinalis</name>
    <dbReference type="NCBI Taxonomy" id="166486"/>
    <lineage>
        <taxon>Bacteria</taxon>
        <taxon>Bacillati</taxon>
        <taxon>Bacillota</taxon>
        <taxon>Clostridia</taxon>
        <taxon>Lachnospirales</taxon>
        <taxon>Lachnospiraceae</taxon>
        <taxon>Roseburia</taxon>
    </lineage>
</organism>
<dbReference type="RefSeq" id="WP_118590311.1">
    <property type="nucleotide sequence ID" value="NZ_QSFP01000002.1"/>
</dbReference>
<proteinExistence type="predicted"/>
<dbReference type="InterPro" id="IPR001387">
    <property type="entry name" value="Cro/C1-type_HTH"/>
</dbReference>
<evidence type="ECO:0000259" key="1">
    <source>
        <dbReference type="PROSITE" id="PS50943"/>
    </source>
</evidence>
<dbReference type="PROSITE" id="PS50943">
    <property type="entry name" value="HTH_CROC1"/>
    <property type="match status" value="1"/>
</dbReference>
<name>A0A413SPA6_9FIRM</name>
<comment type="caution">
    <text evidence="2">The sequence shown here is derived from an EMBL/GenBank/DDBJ whole genome shotgun (WGS) entry which is preliminary data.</text>
</comment>
<reference evidence="2 3" key="1">
    <citation type="submission" date="2018-08" db="EMBL/GenBank/DDBJ databases">
        <title>A genome reference for cultivated species of the human gut microbiota.</title>
        <authorList>
            <person name="Zou Y."/>
            <person name="Xue W."/>
            <person name="Luo G."/>
        </authorList>
    </citation>
    <scope>NUCLEOTIDE SEQUENCE [LARGE SCALE GENOMIC DNA]</scope>
    <source>
        <strain evidence="2 3">AM43-11</strain>
    </source>
</reference>
<gene>
    <name evidence="2" type="ORF">DW927_03110</name>
</gene>
<protein>
    <submittedName>
        <fullName evidence="2">XRE family transcriptional regulator</fullName>
    </submittedName>
</protein>
<dbReference type="GO" id="GO:0003677">
    <property type="term" value="F:DNA binding"/>
    <property type="evidence" value="ECO:0007669"/>
    <property type="project" value="InterPro"/>
</dbReference>
<feature type="domain" description="HTH cro/C1-type" evidence="1">
    <location>
        <begin position="15"/>
        <end position="69"/>
    </location>
</feature>
<dbReference type="InterPro" id="IPR010982">
    <property type="entry name" value="Lambda_DNA-bd_dom_sf"/>
</dbReference>
<dbReference type="Pfam" id="PF13443">
    <property type="entry name" value="HTH_26"/>
    <property type="match status" value="1"/>
</dbReference>
<evidence type="ECO:0000313" key="2">
    <source>
        <dbReference type="EMBL" id="RHA69813.1"/>
    </source>
</evidence>
<dbReference type="CDD" id="cd00093">
    <property type="entry name" value="HTH_XRE"/>
    <property type="match status" value="1"/>
</dbReference>
<dbReference type="SUPFAM" id="SSF47413">
    <property type="entry name" value="lambda repressor-like DNA-binding domains"/>
    <property type="match status" value="1"/>
</dbReference>
<dbReference type="Proteomes" id="UP000284465">
    <property type="component" value="Unassembled WGS sequence"/>
</dbReference>
<dbReference type="Gene3D" id="1.10.260.40">
    <property type="entry name" value="lambda repressor-like DNA-binding domains"/>
    <property type="match status" value="1"/>
</dbReference>
<dbReference type="EMBL" id="QSFP01000002">
    <property type="protein sequence ID" value="RHA69813.1"/>
    <property type="molecule type" value="Genomic_DNA"/>
</dbReference>